<dbReference type="OrthoDB" id="2414723at2759"/>
<dbReference type="Pfam" id="PF02214">
    <property type="entry name" value="BTB_2"/>
    <property type="match status" value="1"/>
</dbReference>
<gene>
    <name evidence="2" type="ORF">AGERDE_LOCUS9371</name>
</gene>
<dbReference type="AlphaFoldDB" id="A0A9N9CLW6"/>
<dbReference type="SUPFAM" id="SSF54695">
    <property type="entry name" value="POZ domain"/>
    <property type="match status" value="1"/>
</dbReference>
<comment type="caution">
    <text evidence="2">The sequence shown here is derived from an EMBL/GenBank/DDBJ whole genome shotgun (WGS) entry which is preliminary data.</text>
</comment>
<sequence>MTTLKDKFVCSISGNSYTSTTNTNNTNTPPQNIVMSGYSTSCNNYSNTTSNNGSTGSVMNGISEERIILNVGGIKYETYRSTLTAFPTTLLGVMFHERNSALLHPTNGNEYFIDRDGHLFWYIIQFYRTGKIYWPDERSSLNNTHGATALSLHHHHNQIPISRESLEDEMDYFQIPLLHRESDTISFTAASIRSFSSLTPHPAVLKLDSFVAALREIIFELIAIFETSIRITFQKNRGPPYFYFGQSTDHDAAISESVKDLINPFGSVGYTILGKFGTEIGLYLENEQPGLKWKYEDYANLNSRSVRMSLTDVYGDDEVLKNSCLCRNGS</sequence>
<dbReference type="GO" id="GO:0051260">
    <property type="term" value="P:protein homooligomerization"/>
    <property type="evidence" value="ECO:0007669"/>
    <property type="project" value="InterPro"/>
</dbReference>
<dbReference type="Proteomes" id="UP000789831">
    <property type="component" value="Unassembled WGS sequence"/>
</dbReference>
<protein>
    <submittedName>
        <fullName evidence="2">5200_t:CDS:1</fullName>
    </submittedName>
</protein>
<proteinExistence type="predicted"/>
<dbReference type="Gene3D" id="3.30.710.10">
    <property type="entry name" value="Potassium Channel Kv1.1, Chain A"/>
    <property type="match status" value="1"/>
</dbReference>
<accession>A0A9N9CLW6</accession>
<dbReference type="EMBL" id="CAJVPL010002313">
    <property type="protein sequence ID" value="CAG8606573.1"/>
    <property type="molecule type" value="Genomic_DNA"/>
</dbReference>
<name>A0A9N9CLW6_9GLOM</name>
<dbReference type="InterPro" id="IPR003131">
    <property type="entry name" value="T1-type_BTB"/>
</dbReference>
<evidence type="ECO:0000259" key="1">
    <source>
        <dbReference type="SMART" id="SM00225"/>
    </source>
</evidence>
<reference evidence="2" key="1">
    <citation type="submission" date="2021-06" db="EMBL/GenBank/DDBJ databases">
        <authorList>
            <person name="Kallberg Y."/>
            <person name="Tangrot J."/>
            <person name="Rosling A."/>
        </authorList>
    </citation>
    <scope>NUCLEOTIDE SEQUENCE</scope>
    <source>
        <strain evidence="2">MT106</strain>
    </source>
</reference>
<dbReference type="PANTHER" id="PTHR14499">
    <property type="entry name" value="POTASSIUM CHANNEL TETRAMERIZATION DOMAIN-CONTAINING"/>
    <property type="match status" value="1"/>
</dbReference>
<keyword evidence="3" id="KW-1185">Reference proteome</keyword>
<dbReference type="SMART" id="SM00225">
    <property type="entry name" value="BTB"/>
    <property type="match status" value="1"/>
</dbReference>
<evidence type="ECO:0000313" key="3">
    <source>
        <dbReference type="Proteomes" id="UP000789831"/>
    </source>
</evidence>
<dbReference type="InterPro" id="IPR000210">
    <property type="entry name" value="BTB/POZ_dom"/>
</dbReference>
<dbReference type="InterPro" id="IPR011333">
    <property type="entry name" value="SKP1/BTB/POZ_sf"/>
</dbReference>
<evidence type="ECO:0000313" key="2">
    <source>
        <dbReference type="EMBL" id="CAG8606573.1"/>
    </source>
</evidence>
<feature type="domain" description="BTB" evidence="1">
    <location>
        <begin position="65"/>
        <end position="188"/>
    </location>
</feature>
<dbReference type="PANTHER" id="PTHR14499:SF136">
    <property type="entry name" value="GH08630P"/>
    <property type="match status" value="1"/>
</dbReference>
<organism evidence="2 3">
    <name type="scientific">Ambispora gerdemannii</name>
    <dbReference type="NCBI Taxonomy" id="144530"/>
    <lineage>
        <taxon>Eukaryota</taxon>
        <taxon>Fungi</taxon>
        <taxon>Fungi incertae sedis</taxon>
        <taxon>Mucoromycota</taxon>
        <taxon>Glomeromycotina</taxon>
        <taxon>Glomeromycetes</taxon>
        <taxon>Archaeosporales</taxon>
        <taxon>Ambisporaceae</taxon>
        <taxon>Ambispora</taxon>
    </lineage>
</organism>